<dbReference type="Gene3D" id="3.30.70.330">
    <property type="match status" value="1"/>
</dbReference>
<sequence>MTGGIDMTLDDIIKNNKKSGKADTDTRSRGGGRGGGGGRCLGSEFGPGPTRRVDNRGTPRMSPYFAPQAFRVQETLVRGHSNSESGTKLYISNLDEGVTNEDIKVLFSEVGELKRYSVHYDRSGISKGTAEVVYMRESDAVAAMKRYNNVQLDGKPMRLELVGLNIVTRVPMPSVQKVILGNPTNPSPRFEFSSSILEIVGRGHFDSFGGRIAGRGQRRGGFGGGGRSGSGRSGGSPKIVSAEELDADLERYRMEAMRIK</sequence>
<dbReference type="InterPro" id="IPR025715">
    <property type="entry name" value="FoP_C"/>
</dbReference>
<dbReference type="PROSITE" id="PS50102">
    <property type="entry name" value="RRM"/>
    <property type="match status" value="1"/>
</dbReference>
<dbReference type="SMART" id="SM00360">
    <property type="entry name" value="RRM"/>
    <property type="match status" value="1"/>
</dbReference>
<evidence type="ECO:0000313" key="6">
    <source>
        <dbReference type="Proteomes" id="UP000235145"/>
    </source>
</evidence>
<dbReference type="Pfam" id="PF13865">
    <property type="entry name" value="FoP_duplication"/>
    <property type="match status" value="1"/>
</dbReference>
<dbReference type="EMBL" id="NBSK02000002">
    <property type="protein sequence ID" value="KAJ0221736.1"/>
    <property type="molecule type" value="Genomic_DNA"/>
</dbReference>
<protein>
    <recommendedName>
        <fullName evidence="4">RRM domain-containing protein</fullName>
    </recommendedName>
</protein>
<evidence type="ECO:0000256" key="2">
    <source>
        <dbReference type="PROSITE-ProRule" id="PRU00176"/>
    </source>
</evidence>
<dbReference type="InterPro" id="IPR012677">
    <property type="entry name" value="Nucleotide-bd_a/b_plait_sf"/>
</dbReference>
<feature type="compositionally biased region" description="Gly residues" evidence="3">
    <location>
        <begin position="219"/>
        <end position="234"/>
    </location>
</feature>
<accession>A0A9R1XQ91</accession>
<dbReference type="GO" id="GO:0006406">
    <property type="term" value="P:mRNA export from nucleus"/>
    <property type="evidence" value="ECO:0000318"/>
    <property type="project" value="GO_Central"/>
</dbReference>
<feature type="compositionally biased region" description="Gly residues" evidence="3">
    <location>
        <begin position="29"/>
        <end position="40"/>
    </location>
</feature>
<evidence type="ECO:0000313" key="5">
    <source>
        <dbReference type="EMBL" id="KAJ0221736.1"/>
    </source>
</evidence>
<keyword evidence="1 2" id="KW-0694">RNA-binding</keyword>
<feature type="region of interest" description="Disordered" evidence="3">
    <location>
        <begin position="213"/>
        <end position="240"/>
    </location>
</feature>
<dbReference type="PANTHER" id="PTHR19965:SF69">
    <property type="entry name" value="NUCLEOTIDE-BINDING ALPHA-BETA PLAIT DOMAIN-CONTAINING PROTEIN-RELATED"/>
    <property type="match status" value="1"/>
</dbReference>
<feature type="region of interest" description="Disordered" evidence="3">
    <location>
        <begin position="16"/>
        <end position="62"/>
    </location>
</feature>
<dbReference type="SMART" id="SM01218">
    <property type="entry name" value="FoP_duplication"/>
    <property type="match status" value="1"/>
</dbReference>
<evidence type="ECO:0000259" key="4">
    <source>
        <dbReference type="PROSITE" id="PS50102"/>
    </source>
</evidence>
<gene>
    <name evidence="5" type="ORF">LSAT_V11C200093310</name>
</gene>
<dbReference type="InterPro" id="IPR035979">
    <property type="entry name" value="RBD_domain_sf"/>
</dbReference>
<comment type="caution">
    <text evidence="5">The sequence shown here is derived from an EMBL/GenBank/DDBJ whole genome shotgun (WGS) entry which is preliminary data.</text>
</comment>
<dbReference type="GO" id="GO:0005634">
    <property type="term" value="C:nucleus"/>
    <property type="evidence" value="ECO:0000318"/>
    <property type="project" value="GO_Central"/>
</dbReference>
<evidence type="ECO:0000256" key="1">
    <source>
        <dbReference type="ARBA" id="ARBA00022884"/>
    </source>
</evidence>
<dbReference type="SUPFAM" id="SSF54928">
    <property type="entry name" value="RNA-binding domain, RBD"/>
    <property type="match status" value="1"/>
</dbReference>
<evidence type="ECO:0000256" key="3">
    <source>
        <dbReference type="SAM" id="MobiDB-lite"/>
    </source>
</evidence>
<dbReference type="Proteomes" id="UP000235145">
    <property type="component" value="Unassembled WGS sequence"/>
</dbReference>
<feature type="domain" description="RRM" evidence="4">
    <location>
        <begin position="87"/>
        <end position="164"/>
    </location>
</feature>
<dbReference type="InterPro" id="IPR000504">
    <property type="entry name" value="RRM_dom"/>
</dbReference>
<dbReference type="AlphaFoldDB" id="A0A9R1XQ91"/>
<name>A0A9R1XQ91_LACSA</name>
<dbReference type="CDD" id="cd12680">
    <property type="entry name" value="RRM_THOC4"/>
    <property type="match status" value="1"/>
</dbReference>
<dbReference type="GO" id="GO:0003729">
    <property type="term" value="F:mRNA binding"/>
    <property type="evidence" value="ECO:0000318"/>
    <property type="project" value="GO_Central"/>
</dbReference>
<keyword evidence="6" id="KW-1185">Reference proteome</keyword>
<reference evidence="5 6" key="1">
    <citation type="journal article" date="2017" name="Nat. Commun.">
        <title>Genome assembly with in vitro proximity ligation data and whole-genome triplication in lettuce.</title>
        <authorList>
            <person name="Reyes-Chin-Wo S."/>
            <person name="Wang Z."/>
            <person name="Yang X."/>
            <person name="Kozik A."/>
            <person name="Arikit S."/>
            <person name="Song C."/>
            <person name="Xia L."/>
            <person name="Froenicke L."/>
            <person name="Lavelle D.O."/>
            <person name="Truco M.J."/>
            <person name="Xia R."/>
            <person name="Zhu S."/>
            <person name="Xu C."/>
            <person name="Xu H."/>
            <person name="Xu X."/>
            <person name="Cox K."/>
            <person name="Korf I."/>
            <person name="Meyers B.C."/>
            <person name="Michelmore R.W."/>
        </authorList>
    </citation>
    <scope>NUCLEOTIDE SEQUENCE [LARGE SCALE GENOMIC DNA]</scope>
    <source>
        <strain evidence="6">cv. Salinas</strain>
        <tissue evidence="5">Seedlings</tissue>
    </source>
</reference>
<proteinExistence type="predicted"/>
<dbReference type="Pfam" id="PF00076">
    <property type="entry name" value="RRM_1"/>
    <property type="match status" value="1"/>
</dbReference>
<dbReference type="PANTHER" id="PTHR19965">
    <property type="entry name" value="RNA AND EXPORT FACTOR BINDING PROTEIN"/>
    <property type="match status" value="1"/>
</dbReference>
<organism evidence="5 6">
    <name type="scientific">Lactuca sativa</name>
    <name type="common">Garden lettuce</name>
    <dbReference type="NCBI Taxonomy" id="4236"/>
    <lineage>
        <taxon>Eukaryota</taxon>
        <taxon>Viridiplantae</taxon>
        <taxon>Streptophyta</taxon>
        <taxon>Embryophyta</taxon>
        <taxon>Tracheophyta</taxon>
        <taxon>Spermatophyta</taxon>
        <taxon>Magnoliopsida</taxon>
        <taxon>eudicotyledons</taxon>
        <taxon>Gunneridae</taxon>
        <taxon>Pentapetalae</taxon>
        <taxon>asterids</taxon>
        <taxon>campanulids</taxon>
        <taxon>Asterales</taxon>
        <taxon>Asteraceae</taxon>
        <taxon>Cichorioideae</taxon>
        <taxon>Cichorieae</taxon>
        <taxon>Lactucinae</taxon>
        <taxon>Lactuca</taxon>
    </lineage>
</organism>
<dbReference type="InterPro" id="IPR051229">
    <property type="entry name" value="ALYREF_mRNA_export"/>
</dbReference>